<evidence type="ECO:0000256" key="4">
    <source>
        <dbReference type="ARBA" id="ARBA00022741"/>
    </source>
</evidence>
<comment type="similarity">
    <text evidence="1 8 9">Belongs to the class-I aminoacyl-tRNA synthetase family.</text>
</comment>
<dbReference type="Pfam" id="PF03950">
    <property type="entry name" value="tRNA-synt_1c_C"/>
    <property type="match status" value="1"/>
</dbReference>
<feature type="short sequence motif" description="'HIGH' region" evidence="8">
    <location>
        <begin position="42"/>
        <end position="52"/>
    </location>
</feature>
<dbReference type="InterPro" id="IPR001412">
    <property type="entry name" value="aa-tRNA-synth_I_CS"/>
</dbReference>
<keyword evidence="4 8" id="KW-0547">Nucleotide-binding</keyword>
<dbReference type="Gene3D" id="3.40.50.620">
    <property type="entry name" value="HUPs"/>
    <property type="match status" value="1"/>
</dbReference>
<dbReference type="PROSITE" id="PS00178">
    <property type="entry name" value="AA_TRNA_LIGASE_I"/>
    <property type="match status" value="1"/>
</dbReference>
<evidence type="ECO:0000256" key="2">
    <source>
        <dbReference type="ARBA" id="ARBA00022490"/>
    </source>
</evidence>
<evidence type="ECO:0000256" key="6">
    <source>
        <dbReference type="ARBA" id="ARBA00022917"/>
    </source>
</evidence>
<feature type="binding site" evidence="8">
    <location>
        <begin position="49"/>
        <end position="55"/>
    </location>
    <ligand>
        <name>ATP</name>
        <dbReference type="ChEBI" id="CHEBI:30616"/>
    </ligand>
</feature>
<feature type="binding site" evidence="8">
    <location>
        <position position="241"/>
    </location>
    <ligand>
        <name>ATP</name>
        <dbReference type="ChEBI" id="CHEBI:30616"/>
    </ligand>
</feature>
<evidence type="ECO:0000313" key="14">
    <source>
        <dbReference type="Proteomes" id="UP000253426"/>
    </source>
</evidence>
<keyword evidence="3 8" id="KW-0436">Ligase</keyword>
<dbReference type="GO" id="GO:0006425">
    <property type="term" value="P:glutaminyl-tRNA aminoacylation"/>
    <property type="evidence" value="ECO:0007669"/>
    <property type="project" value="UniProtKB-UniRule"/>
</dbReference>
<gene>
    <name evidence="8" type="primary">glnS</name>
    <name evidence="13" type="ORF">DES53_102991</name>
</gene>
<dbReference type="InterPro" id="IPR004514">
    <property type="entry name" value="Gln-tRNA-synth"/>
</dbReference>
<feature type="binding site" evidence="8">
    <location>
        <position position="222"/>
    </location>
    <ligand>
        <name>L-glutamine</name>
        <dbReference type="ChEBI" id="CHEBI:58359"/>
    </ligand>
</feature>
<dbReference type="HAMAP" id="MF_00126">
    <property type="entry name" value="Gln_tRNA_synth"/>
    <property type="match status" value="1"/>
</dbReference>
<feature type="short sequence motif" description="'KMSKS' region" evidence="8">
    <location>
        <begin position="279"/>
        <end position="283"/>
    </location>
</feature>
<evidence type="ECO:0000259" key="12">
    <source>
        <dbReference type="Pfam" id="PF20974"/>
    </source>
</evidence>
<dbReference type="InterPro" id="IPR050132">
    <property type="entry name" value="Gln/Glu-tRNA_Ligase"/>
</dbReference>
<feature type="binding site" evidence="8">
    <location>
        <begin position="272"/>
        <end position="273"/>
    </location>
    <ligand>
        <name>ATP</name>
        <dbReference type="ChEBI" id="CHEBI:30616"/>
    </ligand>
</feature>
<feature type="domain" description="Glutamyl/glutaminyl-tRNA synthetase class Ib catalytic" evidence="10">
    <location>
        <begin position="35"/>
        <end position="348"/>
    </location>
</feature>
<dbReference type="Gene3D" id="3.90.800.10">
    <property type="entry name" value="Glutamyl-tRNA Synthetase, Domain 3"/>
    <property type="match status" value="1"/>
</dbReference>
<dbReference type="Pfam" id="PF00749">
    <property type="entry name" value="tRNA-synt_1c"/>
    <property type="match status" value="1"/>
</dbReference>
<evidence type="ECO:0000256" key="7">
    <source>
        <dbReference type="ARBA" id="ARBA00023146"/>
    </source>
</evidence>
<evidence type="ECO:0000259" key="10">
    <source>
        <dbReference type="Pfam" id="PF00749"/>
    </source>
</evidence>
<comment type="caution">
    <text evidence="13">The sequence shown here is derived from an EMBL/GenBank/DDBJ whole genome shotgun (WGS) entry which is preliminary data.</text>
</comment>
<feature type="binding site" evidence="8">
    <location>
        <begin position="280"/>
        <end position="282"/>
    </location>
    <ligand>
        <name>ATP</name>
        <dbReference type="ChEBI" id="CHEBI:30616"/>
    </ligand>
</feature>
<accession>A0A366HTN1</accession>
<dbReference type="Gene3D" id="2.40.240.10">
    <property type="entry name" value="Ribosomal Protein L25, Chain P"/>
    <property type="match status" value="2"/>
</dbReference>
<evidence type="ECO:0000256" key="1">
    <source>
        <dbReference type="ARBA" id="ARBA00005594"/>
    </source>
</evidence>
<keyword evidence="7 8" id="KW-0030">Aminoacyl-tRNA synthetase</keyword>
<dbReference type="InterPro" id="IPR011035">
    <property type="entry name" value="Ribosomal_bL25/Gln-tRNA_synth"/>
</dbReference>
<organism evidence="13 14">
    <name type="scientific">Roseimicrobium gellanilyticum</name>
    <dbReference type="NCBI Taxonomy" id="748857"/>
    <lineage>
        <taxon>Bacteria</taxon>
        <taxon>Pseudomonadati</taxon>
        <taxon>Verrucomicrobiota</taxon>
        <taxon>Verrucomicrobiia</taxon>
        <taxon>Verrucomicrobiales</taxon>
        <taxon>Verrucomicrobiaceae</taxon>
        <taxon>Roseimicrobium</taxon>
    </lineage>
</organism>
<evidence type="ECO:0000256" key="5">
    <source>
        <dbReference type="ARBA" id="ARBA00022840"/>
    </source>
</evidence>
<dbReference type="InterPro" id="IPR020058">
    <property type="entry name" value="Glu/Gln-tRNA-synth_Ib_cat-dom"/>
</dbReference>
<dbReference type="NCBIfam" id="NF011291">
    <property type="entry name" value="PRK14703.1"/>
    <property type="match status" value="1"/>
</dbReference>
<keyword evidence="5 8" id="KW-0067">ATP-binding</keyword>
<dbReference type="PANTHER" id="PTHR43097:SF5">
    <property type="entry name" value="GLUTAMATE--TRNA LIGASE"/>
    <property type="match status" value="1"/>
</dbReference>
<dbReference type="InterPro" id="IPR020061">
    <property type="entry name" value="Glu_tRNA_lig_a-bdl"/>
</dbReference>
<dbReference type="InterPro" id="IPR022861">
    <property type="entry name" value="Gln_tRNA_ligase_bac"/>
</dbReference>
<feature type="domain" description="tRNA synthetases class I (E and Q) anti-codon binding" evidence="12">
    <location>
        <begin position="470"/>
        <end position="546"/>
    </location>
</feature>
<comment type="caution">
    <text evidence="8">Lacks conserved residue(s) required for the propagation of feature annotation.</text>
</comment>
<dbReference type="FunFam" id="3.40.50.620:FF:000037">
    <property type="entry name" value="Glutamine--tRNA ligase cytoplasmic"/>
    <property type="match status" value="1"/>
</dbReference>
<evidence type="ECO:0000256" key="3">
    <source>
        <dbReference type="ARBA" id="ARBA00022598"/>
    </source>
</evidence>
<evidence type="ECO:0000259" key="11">
    <source>
        <dbReference type="Pfam" id="PF03950"/>
    </source>
</evidence>
<name>A0A366HTN1_9BACT</name>
<sequence>MSSEPAAAPASTAPRLDFIREIIAADVQAGKNGGKVVTRFPPEPNGYLHIGHAKSITLNFGIAEDFAPNSQCNLRFDDTNPTKEETEYVDSIMEDVRWLGYDWGKNLFYASDFFGKLYEFAEQLITKGLAFVCDLNGEQVRQYRGTLTEPGKPSPFRDRSVEENLDLFRRMRAGEFEDGSRTLRAKIDMASPNLNMRDPVIYRILHAHHHRTGDAWCIYPMYDYAHPLCDALEGVTHSICTLEFEDHRPLYDWLIANVDGLPSHPIQREFSRLNLNWTVMSKRKLLRLVKEGYVSGWDDPRMPTLSGIRRRGYTPAAMKVFSKGVGVTKFKALTDYSVLENAVREDLNKVSLRRMAVLKPIKLVITNYPEDKVEFVDVPNNPEDPNAGTRPVPLSREVYIDADDFAEVPPQGWRRFTHGAEVRLTNAFCVICTDIIKDESGKVVELRGTYDDNTRHGKNPEGRPKVKAAVHWVSAKHAVSAEVRLYDRLFTVDDPDAAAGEGGDFIEFLNANSLEVLTEAKLEPSIAEAGPGEHYQFIRVGYFFVDPKDSSAGKPVFSRTVGLRDAFAPKK</sequence>
<dbReference type="Proteomes" id="UP000253426">
    <property type="component" value="Unassembled WGS sequence"/>
</dbReference>
<dbReference type="OrthoDB" id="9801560at2"/>
<dbReference type="FunFam" id="3.90.800.10:FF:000001">
    <property type="entry name" value="Glutamine--tRNA ligase"/>
    <property type="match status" value="1"/>
</dbReference>
<dbReference type="SUPFAM" id="SSF52374">
    <property type="entry name" value="Nucleotidylyl transferase"/>
    <property type="match status" value="1"/>
</dbReference>
<protein>
    <recommendedName>
        <fullName evidence="8">Glutamine--tRNA ligase</fullName>
        <ecNumber evidence="8">6.1.1.18</ecNumber>
    </recommendedName>
    <alternativeName>
        <fullName evidence="8">Glutaminyl-tRNA synthetase</fullName>
        <shortName evidence="8">GlnRS</shortName>
    </alternativeName>
</protein>
<comment type="subunit">
    <text evidence="8">Monomer.</text>
</comment>
<keyword evidence="14" id="KW-1185">Reference proteome</keyword>
<dbReference type="Pfam" id="PF20974">
    <property type="entry name" value="tRNA-synt_1c_C2"/>
    <property type="match status" value="1"/>
</dbReference>
<feature type="binding site" evidence="8">
    <location>
        <position position="77"/>
    </location>
    <ligand>
        <name>L-glutamine</name>
        <dbReference type="ChEBI" id="CHEBI:58359"/>
    </ligand>
</feature>
<keyword evidence="2 8" id="KW-0963">Cytoplasm</keyword>
<dbReference type="GO" id="GO:0005829">
    <property type="term" value="C:cytosol"/>
    <property type="evidence" value="ECO:0007669"/>
    <property type="project" value="TreeGrafter"/>
</dbReference>
<dbReference type="RefSeq" id="WP_113958100.1">
    <property type="nucleotide sequence ID" value="NZ_QNRR01000002.1"/>
</dbReference>
<dbReference type="SUPFAM" id="SSF50715">
    <property type="entry name" value="Ribosomal protein L25-like"/>
    <property type="match status" value="1"/>
</dbReference>
<dbReference type="InterPro" id="IPR049437">
    <property type="entry name" value="tRNA-synt_1c_C2"/>
</dbReference>
<dbReference type="InterPro" id="IPR020059">
    <property type="entry name" value="Glu/Gln-tRNA-synth_Ib_codon-bd"/>
</dbReference>
<dbReference type="PANTHER" id="PTHR43097">
    <property type="entry name" value="GLUTAMINE-TRNA LIGASE"/>
    <property type="match status" value="1"/>
</dbReference>
<evidence type="ECO:0000313" key="13">
    <source>
        <dbReference type="EMBL" id="RBP46599.1"/>
    </source>
</evidence>
<proteinExistence type="inferred from homology"/>
<dbReference type="GO" id="GO:0005524">
    <property type="term" value="F:ATP binding"/>
    <property type="evidence" value="ECO:0007669"/>
    <property type="project" value="UniProtKB-UniRule"/>
</dbReference>
<reference evidence="13 14" key="1">
    <citation type="submission" date="2018-06" db="EMBL/GenBank/DDBJ databases">
        <title>Genomic Encyclopedia of Type Strains, Phase IV (KMG-IV): sequencing the most valuable type-strain genomes for metagenomic binning, comparative biology and taxonomic classification.</title>
        <authorList>
            <person name="Goeker M."/>
        </authorList>
    </citation>
    <scope>NUCLEOTIDE SEQUENCE [LARGE SCALE GENOMIC DNA]</scope>
    <source>
        <strain evidence="13 14">DSM 25532</strain>
    </source>
</reference>
<keyword evidence="6 8" id="KW-0648">Protein biosynthesis</keyword>
<dbReference type="GO" id="GO:0004819">
    <property type="term" value="F:glutamine-tRNA ligase activity"/>
    <property type="evidence" value="ECO:0007669"/>
    <property type="project" value="UniProtKB-UniRule"/>
</dbReference>
<dbReference type="GO" id="GO:0006424">
    <property type="term" value="P:glutamyl-tRNA aminoacylation"/>
    <property type="evidence" value="ECO:0007669"/>
    <property type="project" value="UniProtKB-UniRule"/>
</dbReference>
<evidence type="ECO:0000256" key="8">
    <source>
        <dbReference type="HAMAP-Rule" id="MF_00126"/>
    </source>
</evidence>
<comment type="subcellular location">
    <subcellularLocation>
        <location evidence="8">Cytoplasm</location>
    </subcellularLocation>
</comment>
<dbReference type="InterPro" id="IPR014729">
    <property type="entry name" value="Rossmann-like_a/b/a_fold"/>
</dbReference>
<dbReference type="Gene3D" id="1.10.1160.10">
    <property type="entry name" value="Glutamyl-trna Synthetase, Domain 2"/>
    <property type="match status" value="1"/>
</dbReference>
<feature type="binding site" evidence="8">
    <location>
        <begin position="43"/>
        <end position="45"/>
    </location>
    <ligand>
        <name>ATP</name>
        <dbReference type="ChEBI" id="CHEBI:30616"/>
    </ligand>
</feature>
<dbReference type="EMBL" id="QNRR01000002">
    <property type="protein sequence ID" value="RBP46599.1"/>
    <property type="molecule type" value="Genomic_DNA"/>
</dbReference>
<dbReference type="EC" id="6.1.1.18" evidence="8"/>
<comment type="catalytic activity">
    <reaction evidence="8">
        <text>tRNA(Gln) + L-glutamine + ATP = L-glutaminyl-tRNA(Gln) + AMP + diphosphate</text>
        <dbReference type="Rhea" id="RHEA:20121"/>
        <dbReference type="Rhea" id="RHEA-COMP:9662"/>
        <dbReference type="Rhea" id="RHEA-COMP:9681"/>
        <dbReference type="ChEBI" id="CHEBI:30616"/>
        <dbReference type="ChEBI" id="CHEBI:33019"/>
        <dbReference type="ChEBI" id="CHEBI:58359"/>
        <dbReference type="ChEBI" id="CHEBI:78442"/>
        <dbReference type="ChEBI" id="CHEBI:78521"/>
        <dbReference type="ChEBI" id="CHEBI:456215"/>
        <dbReference type="EC" id="6.1.1.18"/>
    </reaction>
</comment>
<dbReference type="NCBIfam" id="TIGR00440">
    <property type="entry name" value="glnS"/>
    <property type="match status" value="1"/>
</dbReference>
<dbReference type="FunFam" id="1.10.1160.10:FF:000001">
    <property type="entry name" value="Glutamine--tRNA ligase"/>
    <property type="match status" value="1"/>
</dbReference>
<dbReference type="InterPro" id="IPR020056">
    <property type="entry name" value="Rbsml_bL25/Gln-tRNA_synth_N"/>
</dbReference>
<evidence type="ECO:0000256" key="9">
    <source>
        <dbReference type="RuleBase" id="RU363037"/>
    </source>
</evidence>
<feature type="domain" description="Glutamyl/glutaminyl-tRNA synthetase class Ib anti-codon binding" evidence="11">
    <location>
        <begin position="353"/>
        <end position="451"/>
    </location>
</feature>
<dbReference type="AlphaFoldDB" id="A0A366HTN1"/>